<name>A0A4S4BW61_9BACI</name>
<protein>
    <submittedName>
        <fullName evidence="10">Ger(X)C family spore germination protein</fullName>
    </submittedName>
</protein>
<dbReference type="PANTHER" id="PTHR35789">
    <property type="entry name" value="SPORE GERMINATION PROTEIN B3"/>
    <property type="match status" value="1"/>
</dbReference>
<dbReference type="PROSITE" id="PS51257">
    <property type="entry name" value="PROKAR_LIPOPROTEIN"/>
    <property type="match status" value="1"/>
</dbReference>
<evidence type="ECO:0000256" key="2">
    <source>
        <dbReference type="ARBA" id="ARBA00007886"/>
    </source>
</evidence>
<dbReference type="GO" id="GO:0016020">
    <property type="term" value="C:membrane"/>
    <property type="evidence" value="ECO:0007669"/>
    <property type="project" value="UniProtKB-SubCell"/>
</dbReference>
<evidence type="ECO:0000256" key="6">
    <source>
        <dbReference type="ARBA" id="ARBA00023139"/>
    </source>
</evidence>
<keyword evidence="4" id="KW-0732">Signal</keyword>
<dbReference type="NCBIfam" id="TIGR02887">
    <property type="entry name" value="spore_ger_x_C"/>
    <property type="match status" value="1"/>
</dbReference>
<dbReference type="EMBL" id="SSNT01000009">
    <property type="protein sequence ID" value="THF79413.1"/>
    <property type="molecule type" value="Genomic_DNA"/>
</dbReference>
<organism evidence="10 11">
    <name type="scientific">Metabacillus sediminilitoris</name>
    <dbReference type="NCBI Taxonomy" id="2567941"/>
    <lineage>
        <taxon>Bacteria</taxon>
        <taxon>Bacillati</taxon>
        <taxon>Bacillota</taxon>
        <taxon>Bacilli</taxon>
        <taxon>Bacillales</taxon>
        <taxon>Bacillaceae</taxon>
        <taxon>Metabacillus</taxon>
    </lineage>
</organism>
<comment type="similarity">
    <text evidence="2">Belongs to the GerABKC lipoprotein family.</text>
</comment>
<dbReference type="InterPro" id="IPR008844">
    <property type="entry name" value="Spore_GerAC-like"/>
</dbReference>
<evidence type="ECO:0000313" key="11">
    <source>
        <dbReference type="Proteomes" id="UP000310334"/>
    </source>
</evidence>
<dbReference type="OrthoDB" id="2592518at2"/>
<dbReference type="PANTHER" id="PTHR35789:SF1">
    <property type="entry name" value="SPORE GERMINATION PROTEIN B3"/>
    <property type="match status" value="1"/>
</dbReference>
<evidence type="ECO:0000256" key="5">
    <source>
        <dbReference type="ARBA" id="ARBA00023136"/>
    </source>
</evidence>
<dbReference type="InterPro" id="IPR046953">
    <property type="entry name" value="Spore_GerAC-like_C"/>
</dbReference>
<keyword evidence="7" id="KW-0449">Lipoprotein</keyword>
<dbReference type="InterPro" id="IPR057336">
    <property type="entry name" value="GerAC_N"/>
</dbReference>
<dbReference type="GO" id="GO:0009847">
    <property type="term" value="P:spore germination"/>
    <property type="evidence" value="ECO:0007669"/>
    <property type="project" value="InterPro"/>
</dbReference>
<sequence>MKKTICVFLFIPFLLTGCVEKEVLDDINLVTALAFDSADDNKILGTVNYNVYLQDQPVEDKQMVHQSELSRELIEDMQKQSSHPLVLGKLQIVLFGDSLVKSGINEQVDTLQREPSISERLLLVVARGEAKDILGADFSPLGASEFLTNLILHNKTELDVPRSNLHLFLHQYYSKGQDPYLPILKRTDNNIKIDGLALFHNEKFVDDIPNEKLFFFKVLSDQYTNGSHRLVLPESKEQAGIKSISSSRKFKLISTNPCKIEISIRIEGFITEYTGNKITQKTINEAEKTFEEEINKETLALFEQFKEHKIDPLGIGNEIESRSRNFKIDEWRDKIADLEIDIKSKAIITETGVID</sequence>
<reference evidence="10 11" key="1">
    <citation type="submission" date="2019-04" db="EMBL/GenBank/DDBJ databases">
        <title>Bacillus sediminilitoris sp. nov., isolated from a tidal flat sediment on the East China Sea.</title>
        <authorList>
            <person name="Wei Y."/>
            <person name="Mao H."/>
            <person name="Fang J."/>
        </authorList>
    </citation>
    <scope>NUCLEOTIDE SEQUENCE [LARGE SCALE GENOMIC DNA]</scope>
    <source>
        <strain evidence="10 11">DSL-17</strain>
    </source>
</reference>
<dbReference type="InterPro" id="IPR038501">
    <property type="entry name" value="Spore_GerAC_C_sf"/>
</dbReference>
<feature type="domain" description="Spore germination protein N-terminal" evidence="9">
    <location>
        <begin position="22"/>
        <end position="185"/>
    </location>
</feature>
<evidence type="ECO:0000259" key="9">
    <source>
        <dbReference type="Pfam" id="PF25198"/>
    </source>
</evidence>
<comment type="caution">
    <text evidence="10">The sequence shown here is derived from an EMBL/GenBank/DDBJ whole genome shotgun (WGS) entry which is preliminary data.</text>
</comment>
<comment type="subcellular location">
    <subcellularLocation>
        <location evidence="1">Membrane</location>
        <topology evidence="1">Lipid-anchor</topology>
    </subcellularLocation>
</comment>
<evidence type="ECO:0000259" key="8">
    <source>
        <dbReference type="Pfam" id="PF05504"/>
    </source>
</evidence>
<gene>
    <name evidence="10" type="ORF">E6W99_13850</name>
</gene>
<proteinExistence type="inferred from homology"/>
<dbReference type="Pfam" id="PF05504">
    <property type="entry name" value="Spore_GerAC"/>
    <property type="match status" value="1"/>
</dbReference>
<keyword evidence="11" id="KW-1185">Reference proteome</keyword>
<accession>A0A4S4BW61</accession>
<keyword evidence="3" id="KW-0309">Germination</keyword>
<evidence type="ECO:0000256" key="4">
    <source>
        <dbReference type="ARBA" id="ARBA00022729"/>
    </source>
</evidence>
<feature type="domain" description="Spore germination GerAC-like C-terminal" evidence="8">
    <location>
        <begin position="194"/>
        <end position="352"/>
    </location>
</feature>
<dbReference type="Pfam" id="PF25198">
    <property type="entry name" value="Spore_GerAC_N"/>
    <property type="match status" value="1"/>
</dbReference>
<keyword evidence="6" id="KW-0564">Palmitate</keyword>
<keyword evidence="5" id="KW-0472">Membrane</keyword>
<dbReference type="Gene3D" id="3.30.300.210">
    <property type="entry name" value="Nutrient germinant receptor protein C, domain 3"/>
    <property type="match status" value="1"/>
</dbReference>
<evidence type="ECO:0000313" key="10">
    <source>
        <dbReference type="EMBL" id="THF79413.1"/>
    </source>
</evidence>
<evidence type="ECO:0000256" key="1">
    <source>
        <dbReference type="ARBA" id="ARBA00004635"/>
    </source>
</evidence>
<dbReference type="Proteomes" id="UP000310334">
    <property type="component" value="Unassembled WGS sequence"/>
</dbReference>
<dbReference type="RefSeq" id="WP_136354816.1">
    <property type="nucleotide sequence ID" value="NZ_CP046266.1"/>
</dbReference>
<evidence type="ECO:0000256" key="3">
    <source>
        <dbReference type="ARBA" id="ARBA00022544"/>
    </source>
</evidence>
<evidence type="ECO:0000256" key="7">
    <source>
        <dbReference type="ARBA" id="ARBA00023288"/>
    </source>
</evidence>
<dbReference type="AlphaFoldDB" id="A0A4S4BW61"/>